<dbReference type="GO" id="GO:0005737">
    <property type="term" value="C:cytoplasm"/>
    <property type="evidence" value="ECO:0007669"/>
    <property type="project" value="UniProtKB-ARBA"/>
</dbReference>
<dbReference type="Gene3D" id="3.30.1320.10">
    <property type="match status" value="1"/>
</dbReference>
<comment type="caution">
    <text evidence="5">The sequence shown here is derived from an EMBL/GenBank/DDBJ whole genome shotgun (WGS) entry which is preliminary data.</text>
</comment>
<evidence type="ECO:0000256" key="3">
    <source>
        <dbReference type="HAMAP-Rule" id="MF_00385"/>
    </source>
</evidence>
<keyword evidence="2 3" id="KW-0687">Ribonucleoprotein</keyword>
<evidence type="ECO:0000313" key="5">
    <source>
        <dbReference type="EMBL" id="TXG36767.1"/>
    </source>
</evidence>
<dbReference type="NCBIfam" id="NF011094">
    <property type="entry name" value="PRK14521.1"/>
    <property type="match status" value="1"/>
</dbReference>
<dbReference type="AlphaFoldDB" id="A0A5C7GGK1"/>
<gene>
    <name evidence="3" type="primary">rpsP</name>
    <name evidence="5" type="ORF">FUA22_09310</name>
</gene>
<accession>A0A5C7GGK1</accession>
<organism evidence="5 6">
    <name type="scientific">Seonamhaeicola maritimus</name>
    <dbReference type="NCBI Taxonomy" id="2591822"/>
    <lineage>
        <taxon>Bacteria</taxon>
        <taxon>Pseudomonadati</taxon>
        <taxon>Bacteroidota</taxon>
        <taxon>Flavobacteriia</taxon>
        <taxon>Flavobacteriales</taxon>
        <taxon>Flavobacteriaceae</taxon>
    </lineage>
</organism>
<dbReference type="PANTHER" id="PTHR12919">
    <property type="entry name" value="30S RIBOSOMAL PROTEIN S16"/>
    <property type="match status" value="1"/>
</dbReference>
<evidence type="ECO:0000256" key="2">
    <source>
        <dbReference type="ARBA" id="ARBA00023274"/>
    </source>
</evidence>
<dbReference type="PANTHER" id="PTHR12919:SF20">
    <property type="entry name" value="SMALL RIBOSOMAL SUBUNIT PROTEIN BS16M"/>
    <property type="match status" value="1"/>
</dbReference>
<dbReference type="NCBIfam" id="TIGR00002">
    <property type="entry name" value="S16"/>
    <property type="match status" value="1"/>
</dbReference>
<dbReference type="InterPro" id="IPR000307">
    <property type="entry name" value="Ribosomal_bS16"/>
</dbReference>
<feature type="compositionally biased region" description="Acidic residues" evidence="4">
    <location>
        <begin position="152"/>
        <end position="172"/>
    </location>
</feature>
<keyword evidence="1 3" id="KW-0689">Ribosomal protein</keyword>
<dbReference type="HAMAP" id="MF_00385">
    <property type="entry name" value="Ribosomal_bS16"/>
    <property type="match status" value="1"/>
</dbReference>
<reference evidence="5 6" key="1">
    <citation type="submission" date="2019-08" db="EMBL/GenBank/DDBJ databases">
        <title>Seonamhaeicola sediminis sp. nov., isolated from marine sediment.</title>
        <authorList>
            <person name="Cao W.R."/>
        </authorList>
    </citation>
    <scope>NUCLEOTIDE SEQUENCE [LARGE SCALE GENOMIC DNA]</scope>
    <source>
        <strain evidence="5 6">1505</strain>
    </source>
</reference>
<evidence type="ECO:0000256" key="1">
    <source>
        <dbReference type="ARBA" id="ARBA00022980"/>
    </source>
</evidence>
<dbReference type="Proteomes" id="UP000321080">
    <property type="component" value="Unassembled WGS sequence"/>
</dbReference>
<feature type="region of interest" description="Disordered" evidence="4">
    <location>
        <begin position="150"/>
        <end position="172"/>
    </location>
</feature>
<name>A0A5C7GGK1_9FLAO</name>
<proteinExistence type="inferred from homology"/>
<dbReference type="OrthoDB" id="9807878at2"/>
<dbReference type="RefSeq" id="WP_147767692.1">
    <property type="nucleotide sequence ID" value="NZ_CANNCE010000002.1"/>
</dbReference>
<sequence length="172" mass="18516">MPVKIRLQRHGKKGKPFYWIVAADSRSKRDGRYLEKLGAYNPNTNPATVELDVDGAVKWLQNGAQPSDTAKTLLSYKGALLKNHLAGGVKKGALTEEQAEEKFKAWLEEKTAKVQAKADGLSDAEAKAKAEALAAEKAVNEARIAAAAPVVEEAEEATEEVAAEAEASNEEE</sequence>
<dbReference type="GO" id="GO:0015935">
    <property type="term" value="C:small ribosomal subunit"/>
    <property type="evidence" value="ECO:0007669"/>
    <property type="project" value="TreeGrafter"/>
</dbReference>
<dbReference type="SUPFAM" id="SSF54565">
    <property type="entry name" value="Ribosomal protein S16"/>
    <property type="match status" value="1"/>
</dbReference>
<dbReference type="GO" id="GO:0003735">
    <property type="term" value="F:structural constituent of ribosome"/>
    <property type="evidence" value="ECO:0007669"/>
    <property type="project" value="InterPro"/>
</dbReference>
<dbReference type="GO" id="GO:0006412">
    <property type="term" value="P:translation"/>
    <property type="evidence" value="ECO:0007669"/>
    <property type="project" value="UniProtKB-UniRule"/>
</dbReference>
<keyword evidence="6" id="KW-1185">Reference proteome</keyword>
<protein>
    <recommendedName>
        <fullName evidence="3">Small ribosomal subunit protein bS16</fullName>
    </recommendedName>
</protein>
<comment type="similarity">
    <text evidence="3">Belongs to the bacterial ribosomal protein bS16 family.</text>
</comment>
<dbReference type="EMBL" id="VRKQ01000010">
    <property type="protein sequence ID" value="TXG36767.1"/>
    <property type="molecule type" value="Genomic_DNA"/>
</dbReference>
<evidence type="ECO:0000313" key="6">
    <source>
        <dbReference type="Proteomes" id="UP000321080"/>
    </source>
</evidence>
<evidence type="ECO:0000256" key="4">
    <source>
        <dbReference type="SAM" id="MobiDB-lite"/>
    </source>
</evidence>
<dbReference type="InterPro" id="IPR023803">
    <property type="entry name" value="Ribosomal_bS16_dom_sf"/>
</dbReference>
<dbReference type="Pfam" id="PF00886">
    <property type="entry name" value="Ribosomal_S16"/>
    <property type="match status" value="1"/>
</dbReference>